<evidence type="ECO:0000313" key="2">
    <source>
        <dbReference type="Proteomes" id="UP000076584"/>
    </source>
</evidence>
<accession>A0A166ZH84</accession>
<dbReference type="Proteomes" id="UP000076584">
    <property type="component" value="Unassembled WGS sequence"/>
</dbReference>
<organism evidence="1 2">
    <name type="scientific">Colletotrichum incanum</name>
    <name type="common">Soybean anthracnose fungus</name>
    <dbReference type="NCBI Taxonomy" id="1573173"/>
    <lineage>
        <taxon>Eukaryota</taxon>
        <taxon>Fungi</taxon>
        <taxon>Dikarya</taxon>
        <taxon>Ascomycota</taxon>
        <taxon>Pezizomycotina</taxon>
        <taxon>Sordariomycetes</taxon>
        <taxon>Hypocreomycetidae</taxon>
        <taxon>Glomerellales</taxon>
        <taxon>Glomerellaceae</taxon>
        <taxon>Colletotrichum</taxon>
        <taxon>Colletotrichum spaethianum species complex</taxon>
    </lineage>
</organism>
<keyword evidence="2" id="KW-1185">Reference proteome</keyword>
<dbReference type="EMBL" id="LFIW01002191">
    <property type="protein sequence ID" value="KZL78912.1"/>
    <property type="molecule type" value="Genomic_DNA"/>
</dbReference>
<reference evidence="1 2" key="1">
    <citation type="submission" date="2015-06" db="EMBL/GenBank/DDBJ databases">
        <title>Survival trade-offs in plant roots during colonization by closely related pathogenic and mutualistic fungi.</title>
        <authorList>
            <person name="Hacquard S."/>
            <person name="Kracher B."/>
            <person name="Hiruma K."/>
            <person name="Weinman A."/>
            <person name="Muench P."/>
            <person name="Garrido Oter R."/>
            <person name="Ver Loren van Themaat E."/>
            <person name="Dallerey J.-F."/>
            <person name="Damm U."/>
            <person name="Henrissat B."/>
            <person name="Lespinet O."/>
            <person name="Thon M."/>
            <person name="Kemen E."/>
            <person name="McHardy A.C."/>
            <person name="Schulze-Lefert P."/>
            <person name="O'Connell R.J."/>
        </authorList>
    </citation>
    <scope>NUCLEOTIDE SEQUENCE [LARGE SCALE GENOMIC DNA]</scope>
    <source>
        <strain evidence="1 2">MAFF 238704</strain>
    </source>
</reference>
<dbReference type="STRING" id="1573173.A0A166ZH84"/>
<dbReference type="AlphaFoldDB" id="A0A166ZH84"/>
<name>A0A166ZH84_COLIC</name>
<evidence type="ECO:0000313" key="1">
    <source>
        <dbReference type="EMBL" id="KZL78912.1"/>
    </source>
</evidence>
<comment type="caution">
    <text evidence="1">The sequence shown here is derived from an EMBL/GenBank/DDBJ whole genome shotgun (WGS) entry which is preliminary data.</text>
</comment>
<protein>
    <submittedName>
        <fullName evidence="1">Rnase h domain protein</fullName>
    </submittedName>
</protein>
<sequence length="106" mass="11669">MVTSNKAAVLTLRRPHQQSGQEFIRCIYDSVEGLRRGGSTLTVQWTATSEDDELLKQAKAETHEATKEGATPQARFPTAKSTTLNVARPKCSPGRVLPEKIGRFSK</sequence>
<gene>
    <name evidence="1" type="ORF">CI238_13407</name>
</gene>
<proteinExistence type="predicted"/>